<accession>A0A411PIJ9</accession>
<dbReference type="NCBIfam" id="TIGR00837">
    <property type="entry name" value="araaP"/>
    <property type="match status" value="1"/>
</dbReference>
<feature type="transmembrane region" description="Helical" evidence="10">
    <location>
        <begin position="232"/>
        <end position="253"/>
    </location>
</feature>
<keyword evidence="5 10" id="KW-0997">Cell inner membrane</keyword>
<dbReference type="GO" id="GO:0003333">
    <property type="term" value="P:amino acid transmembrane transport"/>
    <property type="evidence" value="ECO:0007669"/>
    <property type="project" value="InterPro"/>
</dbReference>
<dbReference type="Pfam" id="PF03222">
    <property type="entry name" value="Trp_Tyr_perm"/>
    <property type="match status" value="1"/>
</dbReference>
<dbReference type="Proteomes" id="UP000291106">
    <property type="component" value="Chromosome"/>
</dbReference>
<dbReference type="PANTHER" id="PTHR46997:SF1">
    <property type="entry name" value="LOW AFFINITY TRYPTOPHAN PERMEASE-RELATED"/>
    <property type="match status" value="1"/>
</dbReference>
<dbReference type="PRINTS" id="PR00166">
    <property type="entry name" value="AROAAPRMEASE"/>
</dbReference>
<organism evidence="11 12">
    <name type="scientific">Shewanella maritima</name>
    <dbReference type="NCBI Taxonomy" id="2520507"/>
    <lineage>
        <taxon>Bacteria</taxon>
        <taxon>Pseudomonadati</taxon>
        <taxon>Pseudomonadota</taxon>
        <taxon>Gammaproteobacteria</taxon>
        <taxon>Alteromonadales</taxon>
        <taxon>Shewanellaceae</taxon>
        <taxon>Shewanella</taxon>
    </lineage>
</organism>
<dbReference type="NCBIfam" id="NF007789">
    <property type="entry name" value="PRK10483.1"/>
    <property type="match status" value="1"/>
</dbReference>
<feature type="transmembrane region" description="Helical" evidence="10">
    <location>
        <begin position="45"/>
        <end position="70"/>
    </location>
</feature>
<feature type="transmembrane region" description="Helical" evidence="10">
    <location>
        <begin position="348"/>
        <end position="372"/>
    </location>
</feature>
<proteinExistence type="inferred from homology"/>
<dbReference type="KEGG" id="smai:EXU30_12455"/>
<dbReference type="Gene3D" id="1.20.1740.10">
    <property type="entry name" value="Amino acid/polyamine transporter I"/>
    <property type="match status" value="1"/>
</dbReference>
<evidence type="ECO:0000256" key="5">
    <source>
        <dbReference type="ARBA" id="ARBA00022519"/>
    </source>
</evidence>
<name>A0A411PIJ9_9GAMM</name>
<evidence type="ECO:0000256" key="10">
    <source>
        <dbReference type="RuleBase" id="RU367149"/>
    </source>
</evidence>
<evidence type="ECO:0000256" key="2">
    <source>
        <dbReference type="ARBA" id="ARBA00005452"/>
    </source>
</evidence>
<reference evidence="11 12" key="1">
    <citation type="submission" date="2019-02" db="EMBL/GenBank/DDBJ databases">
        <title>Shewanella sp. D4-2 isolated from Dokdo Island.</title>
        <authorList>
            <person name="Baek K."/>
        </authorList>
    </citation>
    <scope>NUCLEOTIDE SEQUENCE [LARGE SCALE GENOMIC DNA]</scope>
    <source>
        <strain evidence="11 12">D4-2</strain>
    </source>
</reference>
<protein>
    <recommendedName>
        <fullName evidence="10">Aromatic amino acid permease</fullName>
    </recommendedName>
</protein>
<sequence>MTIQHEGGQTASPQAKSLLGGAMIIAGTTVGAGMFSLPVVGAGMWFGWSLVMLVGIWFCMLMSGLYLLEANLHFKPGASFDTLTKETLGQFWRVVNGLSIAFVLYILSYAYISGGGSIVNHSLNSIGVELPQSVAGLVFALVLAAIVVISTKAVDRITTVMLGGMVITFFLAIGNLLIEVDFSKLAQSDSQASYLPFMLAALPFGLTSFGYHGNVPSLVKYYGKDGAKITKAIFIGTGIALLIYVCWLVATMGNIDRSIFPDIIAKGGNMGVLVAALSDVIESTWLNNLLTLFANLAVASSFLGVTLGLFDFLADLFGFDDSATGRAKTAAVTFIPPTILGLLFPNGFLIAIGFAALAATIWAVIVPGLLAYKVRKLYPNSDGFKVPGGNGIIWLVIAFGVITAACHLLAMADILPVYK</sequence>
<keyword evidence="8 10" id="KW-1133">Transmembrane helix</keyword>
<feature type="transmembrane region" description="Helical" evidence="10">
    <location>
        <begin position="289"/>
        <end position="310"/>
    </location>
</feature>
<dbReference type="AlphaFoldDB" id="A0A411PIJ9"/>
<dbReference type="RefSeq" id="WP_130600505.1">
    <property type="nucleotide sequence ID" value="NZ_CP036200.1"/>
</dbReference>
<dbReference type="InterPro" id="IPR018227">
    <property type="entry name" value="Amino_acid_transport_2"/>
</dbReference>
<dbReference type="EMBL" id="CP036200">
    <property type="protein sequence ID" value="QBF83417.1"/>
    <property type="molecule type" value="Genomic_DNA"/>
</dbReference>
<dbReference type="GO" id="GO:0005886">
    <property type="term" value="C:plasma membrane"/>
    <property type="evidence" value="ECO:0007669"/>
    <property type="project" value="UniProtKB-SubCell"/>
</dbReference>
<feature type="transmembrane region" description="Helical" evidence="10">
    <location>
        <begin position="91"/>
        <end position="112"/>
    </location>
</feature>
<evidence type="ECO:0000256" key="4">
    <source>
        <dbReference type="ARBA" id="ARBA00022475"/>
    </source>
</evidence>
<evidence type="ECO:0000256" key="8">
    <source>
        <dbReference type="ARBA" id="ARBA00022989"/>
    </source>
</evidence>
<gene>
    <name evidence="11" type="ORF">EXU30_12455</name>
</gene>
<dbReference type="GO" id="GO:0015173">
    <property type="term" value="F:aromatic amino acid transmembrane transporter activity"/>
    <property type="evidence" value="ECO:0007669"/>
    <property type="project" value="UniProtKB-UniRule"/>
</dbReference>
<dbReference type="PANTHER" id="PTHR46997">
    <property type="entry name" value="LOW AFFINITY TRYPTOPHAN PERMEASE-RELATED"/>
    <property type="match status" value="1"/>
</dbReference>
<feature type="transmembrane region" description="Helical" evidence="10">
    <location>
        <begin position="132"/>
        <end position="150"/>
    </location>
</feature>
<feature type="transmembrane region" description="Helical" evidence="10">
    <location>
        <begin position="392"/>
        <end position="412"/>
    </location>
</feature>
<feature type="transmembrane region" description="Helical" evidence="10">
    <location>
        <begin position="18"/>
        <end position="39"/>
    </location>
</feature>
<feature type="transmembrane region" description="Helical" evidence="10">
    <location>
        <begin position="259"/>
        <end position="277"/>
    </location>
</feature>
<keyword evidence="6 10" id="KW-0812">Transmembrane</keyword>
<evidence type="ECO:0000256" key="9">
    <source>
        <dbReference type="ARBA" id="ARBA00023136"/>
    </source>
</evidence>
<comment type="subcellular location">
    <subcellularLocation>
        <location evidence="1 10">Cell inner membrane</location>
        <topology evidence="1 10">Multi-pass membrane protein</topology>
    </subcellularLocation>
</comment>
<feature type="transmembrane region" description="Helical" evidence="10">
    <location>
        <begin position="193"/>
        <end position="211"/>
    </location>
</feature>
<comment type="similarity">
    <text evidence="2 10">Belongs to the amino acid/polyamine transporter 2 family. Mtr/TnaB/TyrP permease subfamily.</text>
</comment>
<evidence type="ECO:0000313" key="12">
    <source>
        <dbReference type="Proteomes" id="UP000291106"/>
    </source>
</evidence>
<evidence type="ECO:0000256" key="1">
    <source>
        <dbReference type="ARBA" id="ARBA00004429"/>
    </source>
</evidence>
<evidence type="ECO:0000256" key="6">
    <source>
        <dbReference type="ARBA" id="ARBA00022692"/>
    </source>
</evidence>
<keyword evidence="4 10" id="KW-1003">Cell membrane</keyword>
<comment type="function">
    <text evidence="10">Involved in transporting aromatic amino acids across the cytoplasmic membrane.</text>
</comment>
<evidence type="ECO:0000256" key="7">
    <source>
        <dbReference type="ARBA" id="ARBA00022970"/>
    </source>
</evidence>
<evidence type="ECO:0000313" key="11">
    <source>
        <dbReference type="EMBL" id="QBF83417.1"/>
    </source>
</evidence>
<keyword evidence="9 10" id="KW-0472">Membrane</keyword>
<feature type="transmembrane region" description="Helical" evidence="10">
    <location>
        <begin position="157"/>
        <end position="178"/>
    </location>
</feature>
<evidence type="ECO:0000256" key="3">
    <source>
        <dbReference type="ARBA" id="ARBA00022448"/>
    </source>
</evidence>
<dbReference type="InterPro" id="IPR013059">
    <property type="entry name" value="Trp_tyr_transpt"/>
</dbReference>
<keyword evidence="7 10" id="KW-0029">Amino-acid transport</keyword>
<keyword evidence="3 10" id="KW-0813">Transport</keyword>
<dbReference type="OrthoDB" id="18749at2"/>
<keyword evidence="12" id="KW-1185">Reference proteome</keyword>